<feature type="binding site" evidence="6">
    <location>
        <position position="25"/>
    </location>
    <ligand>
        <name>Na(+)</name>
        <dbReference type="ChEBI" id="CHEBI:29101"/>
        <label>1</label>
    </ligand>
</feature>
<proteinExistence type="predicted"/>
<feature type="transmembrane region" description="Helical" evidence="8">
    <location>
        <begin position="91"/>
        <end position="118"/>
    </location>
</feature>
<feature type="transmembrane region" description="Helical" evidence="8">
    <location>
        <begin position="438"/>
        <end position="462"/>
    </location>
</feature>
<feature type="binding site" evidence="6">
    <location>
        <position position="379"/>
    </location>
    <ligand>
        <name>Na(+)</name>
        <dbReference type="ChEBI" id="CHEBI:29101"/>
        <label>1</label>
    </ligand>
</feature>
<keyword evidence="4 8" id="KW-1133">Transmembrane helix</keyword>
<evidence type="ECO:0000256" key="2">
    <source>
        <dbReference type="ARBA" id="ARBA00022448"/>
    </source>
</evidence>
<keyword evidence="5 8" id="KW-0472">Membrane</keyword>
<evidence type="ECO:0000256" key="8">
    <source>
        <dbReference type="SAM" id="Phobius"/>
    </source>
</evidence>
<evidence type="ECO:0000256" key="6">
    <source>
        <dbReference type="PIRSR" id="PIRSR600175-1"/>
    </source>
</evidence>
<keyword evidence="6" id="KW-0479">Metal-binding</keyword>
<dbReference type="PANTHER" id="PTHR11616:SF309">
    <property type="entry name" value="TRANSPORTER"/>
    <property type="match status" value="1"/>
</dbReference>
<reference evidence="10" key="1">
    <citation type="submission" date="2003-08" db="EMBL/GenBank/DDBJ databases">
        <authorList>
            <person name="Birren B."/>
            <person name="Nusbaum C."/>
            <person name="Abebe A."/>
            <person name="Abouelleil A."/>
            <person name="Adekoya E."/>
            <person name="Ait-zahra M."/>
            <person name="Allen N."/>
            <person name="Allen T."/>
            <person name="An P."/>
            <person name="Anderson M."/>
            <person name="Anderson S."/>
            <person name="Arachchi H."/>
            <person name="Armbruster J."/>
            <person name="Bachantsang P."/>
            <person name="Baldwin J."/>
            <person name="Barry A."/>
            <person name="Bayul T."/>
            <person name="Blitshsteyn B."/>
            <person name="Bloom T."/>
            <person name="Blye J."/>
            <person name="Boguslavskiy L."/>
            <person name="Borowsky M."/>
            <person name="Boukhgalter B."/>
            <person name="Brunache A."/>
            <person name="Butler J."/>
            <person name="Calixte N."/>
            <person name="Calvo S."/>
            <person name="Camarata J."/>
            <person name="Campo K."/>
            <person name="Chang J."/>
            <person name="Cheshatsang Y."/>
            <person name="Citroen M."/>
            <person name="Collymore A."/>
            <person name="Considine T."/>
            <person name="Cook A."/>
            <person name="Cooke P."/>
            <person name="Corum B."/>
            <person name="Cuomo C."/>
            <person name="David R."/>
            <person name="Dawoe T."/>
            <person name="Degray S."/>
            <person name="Dodge S."/>
            <person name="Dooley K."/>
            <person name="Dorje P."/>
            <person name="Dorjee K."/>
            <person name="Dorris L."/>
            <person name="Duffey N."/>
            <person name="Dupes A."/>
            <person name="Elkins T."/>
            <person name="Engels R."/>
            <person name="Erickson J."/>
            <person name="Farina A."/>
            <person name="Faro S."/>
            <person name="Ferreira P."/>
            <person name="Fischer H."/>
            <person name="Fitzgerald M."/>
            <person name="Foley K."/>
            <person name="Gage D."/>
            <person name="Galagan J."/>
            <person name="Gearin G."/>
            <person name="Gnerre S."/>
            <person name="Gnirke A."/>
            <person name="Goyette A."/>
            <person name="Graham J."/>
            <person name="Grandbois E."/>
            <person name="Gyaltsen K."/>
            <person name="Hafez N."/>
            <person name="Hagopian D."/>
            <person name="Hagos B."/>
            <person name="Hall J."/>
            <person name="Hatcher B."/>
            <person name="Heller A."/>
            <person name="Higgins H."/>
            <person name="Honan T."/>
            <person name="Horn A."/>
            <person name="Houde N."/>
            <person name="Hughes L."/>
            <person name="Hulme W."/>
            <person name="Husby E."/>
            <person name="Iliev I."/>
            <person name="Jaffe D."/>
            <person name="Jones C."/>
            <person name="Kamal M."/>
            <person name="Kamat A."/>
            <person name="Kamvysselis M."/>
            <person name="Karlsson E."/>
            <person name="Kells C."/>
            <person name="Kieu A."/>
            <person name="Kisner P."/>
            <person name="Kodira C."/>
            <person name="Kulbokas E."/>
            <person name="Labutti K."/>
            <person name="Lama D."/>
            <person name="Landers T."/>
            <person name="Leger J."/>
            <person name="Levine S."/>
            <person name="Lewis D."/>
            <person name="Lewis T."/>
            <person name="Lindblad-toh K."/>
            <person name="Liu X."/>
            <person name="Lokyitsang T."/>
            <person name="Lokyitsang Y."/>
            <person name="Lucien O."/>
            <person name="Lui A."/>
            <person name="Ma L.J."/>
            <person name="Mabbitt R."/>
            <person name="Macdonald J."/>
            <person name="Maclean C."/>
            <person name="Major J."/>
            <person name="Manning J."/>
            <person name="Marabella R."/>
            <person name="Maru K."/>
            <person name="Matthews C."/>
            <person name="Mauceli E."/>
            <person name="Mccarthy M."/>
            <person name="Mcdonough S."/>
            <person name="Mcghee T."/>
            <person name="Meldrim J."/>
            <person name="Meneus L."/>
            <person name="Mesirov J."/>
            <person name="Mihalev A."/>
            <person name="Mihova T."/>
            <person name="Mikkelsen T."/>
            <person name="Mlenga V."/>
            <person name="Moru K."/>
            <person name="Mozes J."/>
            <person name="Mulrain L."/>
            <person name="Munson G."/>
            <person name="Naylor J."/>
            <person name="Newes C."/>
            <person name="Nguyen C."/>
            <person name="Nguyen N."/>
            <person name="Nguyen T."/>
            <person name="Nicol R."/>
            <person name="Nielsen C."/>
            <person name="Nizzari M."/>
            <person name="Norbu C."/>
            <person name="Norbu N."/>
            <person name="O'donnell P."/>
            <person name="Okoawo O."/>
            <person name="O'leary S."/>
            <person name="Omotosho B."/>
            <person name="O'neill K."/>
            <person name="Osman S."/>
            <person name="Parker S."/>
            <person name="Perrin D."/>
            <person name="Phunkhang P."/>
            <person name="Piqani B."/>
            <person name="Purcell S."/>
            <person name="Rachupka T."/>
            <person name="Ramasamy U."/>
            <person name="Rameau R."/>
            <person name="Ray V."/>
            <person name="Raymond C."/>
            <person name="Retta R."/>
            <person name="Richardson S."/>
            <person name="Rise C."/>
            <person name="Rodriguez J."/>
            <person name="Rogers J."/>
            <person name="Rogov P."/>
            <person name="Rutman M."/>
            <person name="Schupbach R."/>
            <person name="Seaman C."/>
            <person name="Settipalli S."/>
            <person name="Sharpe T."/>
            <person name="Sheridan J."/>
            <person name="Sherpa N."/>
            <person name="Shi J."/>
            <person name="Smirnov S."/>
            <person name="Smith C."/>
            <person name="Sougnez C."/>
            <person name="Spencer B."/>
            <person name="Stalker J."/>
            <person name="Stange-thomann N."/>
            <person name="Stavropoulos S."/>
            <person name="Stetson K."/>
            <person name="Stone C."/>
            <person name="Stone S."/>
            <person name="Stubbs M."/>
            <person name="Talamas J."/>
            <person name="Tchuinga P."/>
            <person name="Tenzing P."/>
            <person name="Tesfaye S."/>
            <person name="Theodore J."/>
            <person name="Thoulutsang Y."/>
            <person name="Topham K."/>
            <person name="Towey S."/>
            <person name="Tsamla T."/>
            <person name="Tsomo N."/>
            <person name="Vallee D."/>
            <person name="Vassiliev H."/>
            <person name="Venkataraman V."/>
            <person name="Vinson J."/>
            <person name="Vo A."/>
            <person name="Wade C."/>
            <person name="Wang S."/>
            <person name="Wangchuk T."/>
            <person name="Wangdi T."/>
            <person name="Whittaker C."/>
            <person name="Wilkinson J."/>
            <person name="Wu Y."/>
            <person name="Wyman D."/>
            <person name="Yadav S."/>
            <person name="Yang S."/>
            <person name="Yang X."/>
            <person name="Yeager S."/>
            <person name="Yee E."/>
            <person name="Young G."/>
            <person name="Zainoun J."/>
            <person name="Zembeck L."/>
            <person name="Zimmer A."/>
            <person name="Zody M."/>
            <person name="Lander E."/>
        </authorList>
    </citation>
    <scope>NUCLEOTIDE SEQUENCE [LARGE SCALE GENOMIC DNA]</scope>
</reference>
<evidence type="ECO:0000256" key="5">
    <source>
        <dbReference type="ARBA" id="ARBA00023136"/>
    </source>
</evidence>
<feature type="transmembrane region" description="Helical" evidence="8">
    <location>
        <begin position="303"/>
        <end position="325"/>
    </location>
</feature>
<dbReference type="PROSITE" id="PS50267">
    <property type="entry name" value="NA_NEUROTRAN_SYMP_3"/>
    <property type="match status" value="1"/>
</dbReference>
<dbReference type="AlphaFoldDB" id="H2ZAG3"/>
<reference evidence="9" key="2">
    <citation type="submission" date="2025-08" db="UniProtKB">
        <authorList>
            <consortium name="Ensembl"/>
        </authorList>
    </citation>
    <scope>IDENTIFICATION</scope>
</reference>
<keyword evidence="6" id="KW-0915">Sodium</keyword>
<feature type="transmembrane region" description="Helical" evidence="8">
    <location>
        <begin position="520"/>
        <end position="542"/>
    </location>
</feature>
<feature type="binding site" evidence="6">
    <location>
        <position position="378"/>
    </location>
    <ligand>
        <name>Na(+)</name>
        <dbReference type="ChEBI" id="CHEBI:29101"/>
        <label>1</label>
    </ligand>
</feature>
<dbReference type="GO" id="GO:0046872">
    <property type="term" value="F:metal ion binding"/>
    <property type="evidence" value="ECO:0007669"/>
    <property type="project" value="UniProtKB-KW"/>
</dbReference>
<feature type="binding site" evidence="6">
    <location>
        <position position="32"/>
    </location>
    <ligand>
        <name>Na(+)</name>
        <dbReference type="ChEBI" id="CHEBI:29101"/>
        <label>1</label>
    </ligand>
</feature>
<evidence type="ECO:0000256" key="4">
    <source>
        <dbReference type="ARBA" id="ARBA00022989"/>
    </source>
</evidence>
<evidence type="ECO:0000256" key="3">
    <source>
        <dbReference type="ARBA" id="ARBA00022692"/>
    </source>
</evidence>
<dbReference type="InterPro" id="IPR000175">
    <property type="entry name" value="Na/ntran_symport"/>
</dbReference>
<feature type="transmembrane region" description="Helical" evidence="8">
    <location>
        <begin position="407"/>
        <end position="432"/>
    </location>
</feature>
<feature type="binding site" evidence="6">
    <location>
        <position position="28"/>
    </location>
    <ligand>
        <name>Na(+)</name>
        <dbReference type="ChEBI" id="CHEBI:29101"/>
        <label>1</label>
    </ligand>
</feature>
<dbReference type="SUPFAM" id="SSF161070">
    <property type="entry name" value="SNF-like"/>
    <property type="match status" value="1"/>
</dbReference>
<keyword evidence="2" id="KW-0813">Transport</keyword>
<dbReference type="InParanoid" id="H2ZAG3"/>
<reference evidence="9" key="3">
    <citation type="submission" date="2025-09" db="UniProtKB">
        <authorList>
            <consortium name="Ensembl"/>
        </authorList>
    </citation>
    <scope>IDENTIFICATION</scope>
</reference>
<evidence type="ECO:0008006" key="11">
    <source>
        <dbReference type="Google" id="ProtNLM"/>
    </source>
</evidence>
<organism evidence="9 10">
    <name type="scientific">Ciona savignyi</name>
    <name type="common">Pacific transparent sea squirt</name>
    <dbReference type="NCBI Taxonomy" id="51511"/>
    <lineage>
        <taxon>Eukaryota</taxon>
        <taxon>Metazoa</taxon>
        <taxon>Chordata</taxon>
        <taxon>Tunicata</taxon>
        <taxon>Ascidiacea</taxon>
        <taxon>Phlebobranchia</taxon>
        <taxon>Cionidae</taxon>
        <taxon>Ciona</taxon>
    </lineage>
</organism>
<keyword evidence="10" id="KW-1185">Reference proteome</keyword>
<name>H2ZAG3_CIOSA</name>
<evidence type="ECO:0000313" key="10">
    <source>
        <dbReference type="Proteomes" id="UP000007875"/>
    </source>
</evidence>
<evidence type="ECO:0000313" key="9">
    <source>
        <dbReference type="Ensembl" id="ENSCSAVP00000014578.1"/>
    </source>
</evidence>
<dbReference type="Proteomes" id="UP000007875">
    <property type="component" value="Unassembled WGS sequence"/>
</dbReference>
<dbReference type="Pfam" id="PF00209">
    <property type="entry name" value="SNF"/>
    <property type="match status" value="1"/>
</dbReference>
<dbReference type="OMA" id="AQFWRYY"/>
<dbReference type="GeneTree" id="ENSGT00940000165957"/>
<dbReference type="PRINTS" id="PR00176">
    <property type="entry name" value="NANEUSMPORT"/>
</dbReference>
<dbReference type="InterPro" id="IPR037272">
    <property type="entry name" value="SNS_sf"/>
</dbReference>
<dbReference type="PANTHER" id="PTHR11616">
    <property type="entry name" value="SODIUM/CHLORIDE DEPENDENT TRANSPORTER"/>
    <property type="match status" value="1"/>
</dbReference>
<dbReference type="Ensembl" id="ENSCSAVT00000014744.1">
    <property type="protein sequence ID" value="ENSCSAVP00000014578.1"/>
    <property type="gene ID" value="ENSCSAVG00000008527.1"/>
</dbReference>
<evidence type="ECO:0000256" key="7">
    <source>
        <dbReference type="PIRSR" id="PIRSR600175-2"/>
    </source>
</evidence>
<feature type="transmembrane region" description="Helical" evidence="8">
    <location>
        <begin position="20"/>
        <end position="37"/>
    </location>
</feature>
<feature type="transmembrane region" description="Helical" evidence="8">
    <location>
        <begin position="346"/>
        <end position="364"/>
    </location>
</feature>
<dbReference type="eggNOG" id="KOG3660">
    <property type="taxonomic scope" value="Eukaryota"/>
</dbReference>
<keyword evidence="7" id="KW-1015">Disulfide bond</keyword>
<feature type="transmembrane region" description="Helical" evidence="8">
    <location>
        <begin position="483"/>
        <end position="500"/>
    </location>
</feature>
<feature type="disulfide bond" evidence="7">
    <location>
        <begin position="131"/>
        <end position="140"/>
    </location>
</feature>
<dbReference type="GO" id="GO:0035725">
    <property type="term" value="P:sodium ion transmembrane transport"/>
    <property type="evidence" value="ECO:0007669"/>
    <property type="project" value="TreeGrafter"/>
</dbReference>
<sequence length="592" mass="66754">MNTIMKAKKRVTWGKPIEFIFSLLGYMVGLGNLWRFSYLCFKNGGGAFLVPYLLSVAVFGLPMYIFEIAIGQFTQQGKLNAWDRIPIMKGYGYACIVMTMMSIVPYMLVMAWGVIYLYHSFTSNDLPWTVCDNQWNTQSCISYKQWLPGNNSTILNDSSLVQNYSDTSLAQAQFWRYYVLRLPNEQDSIYGGFNWPMLICLVLSYLSIVAITIKGIKSSGKVVYISATLPYLMIIVLLIRGLTLDGALNGISKLLIPKFEELANTQVWIEAASQVLYTYAIGFASLTTFSSYNNFNNNFYRQALILVPVGAFTSLLMGLMTFSYLGHMASVLGVNVDKILKSGPGLIFQVIPLGFSLLPLPQLWSVLFFGMFYFVAVDSVFSDFDALVTSILDIFPRFKGTGRRRVLANFAVAFVLFVASCTQLTSSGIYIFEFIFYYGASGIILLLLALCESLSVGWLWDVNQFAIDLEKMTGDKLSLWFKLCYRYFIPAITSSIFLFYCAKWTPLKVGDFVYPVWANLLGWILSLCSLLWIPGVFIYVLYKGRGSMKQRFQQGLESTLPDPHCEKDELSLDQFVGPSGDKHNTVEVVSVI</sequence>
<comment type="subcellular location">
    <subcellularLocation>
        <location evidence="1">Membrane</location>
        <topology evidence="1">Multi-pass membrane protein</topology>
    </subcellularLocation>
</comment>
<feature type="transmembrane region" description="Helical" evidence="8">
    <location>
        <begin position="49"/>
        <end position="70"/>
    </location>
</feature>
<protein>
    <recommendedName>
        <fullName evidence="11">Transporter</fullName>
    </recommendedName>
</protein>
<keyword evidence="3 8" id="KW-0812">Transmembrane</keyword>
<dbReference type="GO" id="GO:0006865">
    <property type="term" value="P:amino acid transport"/>
    <property type="evidence" value="ECO:0007669"/>
    <property type="project" value="TreeGrafter"/>
</dbReference>
<feature type="transmembrane region" description="Helical" evidence="8">
    <location>
        <begin position="222"/>
        <end position="242"/>
    </location>
</feature>
<feature type="transmembrane region" description="Helical" evidence="8">
    <location>
        <begin position="193"/>
        <end position="213"/>
    </location>
</feature>
<evidence type="ECO:0000256" key="1">
    <source>
        <dbReference type="ARBA" id="ARBA00004141"/>
    </source>
</evidence>
<accession>H2ZAG3</accession>
<dbReference type="GO" id="GO:0005886">
    <property type="term" value="C:plasma membrane"/>
    <property type="evidence" value="ECO:0007669"/>
    <property type="project" value="TreeGrafter"/>
</dbReference>